<gene>
    <name evidence="4" type="ORF">ACFONC_00945</name>
</gene>
<dbReference type="EMBL" id="JBHRYA010000001">
    <property type="protein sequence ID" value="MFC3714724.1"/>
    <property type="molecule type" value="Genomic_DNA"/>
</dbReference>
<feature type="chain" id="PRO_5047263782" evidence="2">
    <location>
        <begin position="21"/>
        <end position="568"/>
    </location>
</feature>
<dbReference type="PANTHER" id="PTHR34220">
    <property type="entry name" value="SENSOR HISTIDINE KINASE YPDA"/>
    <property type="match status" value="1"/>
</dbReference>
<organism evidence="4 5">
    <name type="scientific">Luteimonas soli</name>
    <dbReference type="NCBI Taxonomy" id="1648966"/>
    <lineage>
        <taxon>Bacteria</taxon>
        <taxon>Pseudomonadati</taxon>
        <taxon>Pseudomonadota</taxon>
        <taxon>Gammaproteobacteria</taxon>
        <taxon>Lysobacterales</taxon>
        <taxon>Lysobacteraceae</taxon>
        <taxon>Luteimonas</taxon>
    </lineage>
</organism>
<accession>A0ABV7XF24</accession>
<keyword evidence="2" id="KW-0732">Signal</keyword>
<proteinExistence type="predicted"/>
<evidence type="ECO:0000313" key="5">
    <source>
        <dbReference type="Proteomes" id="UP001595705"/>
    </source>
</evidence>
<dbReference type="Proteomes" id="UP001595705">
    <property type="component" value="Unassembled WGS sequence"/>
</dbReference>
<keyword evidence="1" id="KW-0812">Transmembrane</keyword>
<dbReference type="InterPro" id="IPR050640">
    <property type="entry name" value="Bact_2-comp_sensor_kinase"/>
</dbReference>
<dbReference type="InterPro" id="IPR010559">
    <property type="entry name" value="Sig_transdc_His_kin_internal"/>
</dbReference>
<feature type="transmembrane region" description="Helical" evidence="1">
    <location>
        <begin position="266"/>
        <end position="283"/>
    </location>
</feature>
<name>A0ABV7XF24_9GAMM</name>
<feature type="transmembrane region" description="Helical" evidence="1">
    <location>
        <begin position="204"/>
        <end position="221"/>
    </location>
</feature>
<dbReference type="EC" id="2.7.13.3" evidence="4"/>
<dbReference type="Pfam" id="PF06580">
    <property type="entry name" value="His_kinase"/>
    <property type="match status" value="1"/>
</dbReference>
<feature type="transmembrane region" description="Helical" evidence="1">
    <location>
        <begin position="175"/>
        <end position="197"/>
    </location>
</feature>
<protein>
    <submittedName>
        <fullName evidence="4">Sensor histidine kinase</fullName>
        <ecNumber evidence="4">2.7.13.3</ecNumber>
    </submittedName>
</protein>
<evidence type="ECO:0000259" key="3">
    <source>
        <dbReference type="Pfam" id="PF06580"/>
    </source>
</evidence>
<feature type="signal peptide" evidence="2">
    <location>
        <begin position="1"/>
        <end position="20"/>
    </location>
</feature>
<evidence type="ECO:0000313" key="4">
    <source>
        <dbReference type="EMBL" id="MFC3714724.1"/>
    </source>
</evidence>
<keyword evidence="4" id="KW-0418">Kinase</keyword>
<keyword evidence="4" id="KW-0808">Transferase</keyword>
<dbReference type="RefSeq" id="WP_386742193.1">
    <property type="nucleotide sequence ID" value="NZ_JBHRYA010000001.1"/>
</dbReference>
<evidence type="ECO:0000256" key="1">
    <source>
        <dbReference type="SAM" id="Phobius"/>
    </source>
</evidence>
<keyword evidence="5" id="KW-1185">Reference proteome</keyword>
<keyword evidence="1" id="KW-0472">Membrane</keyword>
<feature type="domain" description="Signal transduction histidine kinase internal region" evidence="3">
    <location>
        <begin position="378"/>
        <end position="453"/>
    </location>
</feature>
<sequence length="568" mass="62324">MPTVLLFLLASLLAPSLAVASEAQYLSVGRDVMVHSGADVSDTPLADDDPGWTAADWQALRFRDAIWLRAVVEVPPGFATGDHPMGLSLNAAASAEVWWDGAMIGRNGRPESTAVGELPGRIEAVFMLDDRQLREGEHRLLMRLSRQHGSAMISTPIDQLSLGPWEDPLDDALRYYLPSVLSGGAVVLAGLFLLVTGWRSRDPAALWLSASCLALLLQLGFESLRGFVNYPYPWHGPRLVAIAASAWLFGFSLVGFFMARLRTPRPIRWQLALGLLALLPFFLSGDVVAAAVLLVFLGGSLLIAGMARKNGHPDAMPFLVVLALLLALLLLQTAAFLDRWLYVGFSLVLMLFFADHVRLHFRTVRERDAARHAAQRLELDLLKQHLKPHFLMNTLTALAGWIEESPRTAVRMVDALADEFRTLIDVSDRAFVTLEEELALCRAHLEVMGFRRDRAFVLDARLDPGSPVVPPAVLHTLIENAITHGGNVDAPASFVFTARKGDRSRWRLRLDCPAGAEVGEGSLEGTGLAYVRARLAEAFGEDWRLQHGVSNSGGWFTEIEIPGDARCT</sequence>
<dbReference type="PANTHER" id="PTHR34220:SF7">
    <property type="entry name" value="SENSOR HISTIDINE KINASE YPDA"/>
    <property type="match status" value="1"/>
</dbReference>
<feature type="transmembrane region" description="Helical" evidence="1">
    <location>
        <begin position="340"/>
        <end position="357"/>
    </location>
</feature>
<reference evidence="5" key="1">
    <citation type="journal article" date="2019" name="Int. J. Syst. Evol. Microbiol.">
        <title>The Global Catalogue of Microorganisms (GCM) 10K type strain sequencing project: providing services to taxonomists for standard genome sequencing and annotation.</title>
        <authorList>
            <consortium name="The Broad Institute Genomics Platform"/>
            <consortium name="The Broad Institute Genome Sequencing Center for Infectious Disease"/>
            <person name="Wu L."/>
            <person name="Ma J."/>
        </authorList>
    </citation>
    <scope>NUCLEOTIDE SEQUENCE [LARGE SCALE GENOMIC DNA]</scope>
    <source>
        <strain evidence="5">KCTC 42441</strain>
    </source>
</reference>
<feature type="transmembrane region" description="Helical" evidence="1">
    <location>
        <begin position="315"/>
        <end position="334"/>
    </location>
</feature>
<dbReference type="GO" id="GO:0004673">
    <property type="term" value="F:protein histidine kinase activity"/>
    <property type="evidence" value="ECO:0007669"/>
    <property type="project" value="UniProtKB-EC"/>
</dbReference>
<keyword evidence="1" id="KW-1133">Transmembrane helix</keyword>
<comment type="caution">
    <text evidence="4">The sequence shown here is derived from an EMBL/GenBank/DDBJ whole genome shotgun (WGS) entry which is preliminary data.</text>
</comment>
<feature type="transmembrane region" description="Helical" evidence="1">
    <location>
        <begin position="241"/>
        <end position="259"/>
    </location>
</feature>
<evidence type="ECO:0000256" key="2">
    <source>
        <dbReference type="SAM" id="SignalP"/>
    </source>
</evidence>